<dbReference type="PANTHER" id="PTHR35795">
    <property type="entry name" value="SLR1885 PROTEIN"/>
    <property type="match status" value="1"/>
</dbReference>
<protein>
    <submittedName>
        <fullName evidence="3">HD domain-containing protein</fullName>
    </submittedName>
</protein>
<dbReference type="EMBL" id="JADIMS010000011">
    <property type="protein sequence ID" value="MBO8449633.1"/>
    <property type="molecule type" value="Genomic_DNA"/>
</dbReference>
<comment type="caution">
    <text evidence="3">The sequence shown here is derived from an EMBL/GenBank/DDBJ whole genome shotgun (WGS) entry which is preliminary data.</text>
</comment>
<evidence type="ECO:0000256" key="1">
    <source>
        <dbReference type="SAM" id="MobiDB-lite"/>
    </source>
</evidence>
<dbReference type="AlphaFoldDB" id="A0A9D9EMG3"/>
<feature type="region of interest" description="Disordered" evidence="1">
    <location>
        <begin position="1"/>
        <end position="30"/>
    </location>
</feature>
<dbReference type="PROSITE" id="PS51831">
    <property type="entry name" value="HD"/>
    <property type="match status" value="1"/>
</dbReference>
<dbReference type="Gene3D" id="1.10.3210.10">
    <property type="entry name" value="Hypothetical protein af1432"/>
    <property type="match status" value="1"/>
</dbReference>
<name>A0A9D9EMG3_9SPIR</name>
<proteinExistence type="predicted"/>
<dbReference type="PANTHER" id="PTHR35795:SF1">
    <property type="entry name" value="BIS(5'-NUCLEOSYL)-TETRAPHOSPHATASE, SYMMETRICAL"/>
    <property type="match status" value="1"/>
</dbReference>
<dbReference type="Pfam" id="PF01966">
    <property type="entry name" value="HD"/>
    <property type="match status" value="1"/>
</dbReference>
<dbReference type="CDD" id="cd00077">
    <property type="entry name" value="HDc"/>
    <property type="match status" value="1"/>
</dbReference>
<dbReference type="SUPFAM" id="SSF109604">
    <property type="entry name" value="HD-domain/PDEase-like"/>
    <property type="match status" value="1"/>
</dbReference>
<organism evidence="3 4">
    <name type="scientific">Candidatus Avitreponema avistercoris</name>
    <dbReference type="NCBI Taxonomy" id="2840705"/>
    <lineage>
        <taxon>Bacteria</taxon>
        <taxon>Pseudomonadati</taxon>
        <taxon>Spirochaetota</taxon>
        <taxon>Spirochaetia</taxon>
        <taxon>Spirochaetales</taxon>
        <taxon>Candidatus Avitreponema</taxon>
    </lineage>
</organism>
<feature type="compositionally biased region" description="Low complexity" evidence="1">
    <location>
        <begin position="12"/>
        <end position="25"/>
    </location>
</feature>
<evidence type="ECO:0000259" key="2">
    <source>
        <dbReference type="PROSITE" id="PS51831"/>
    </source>
</evidence>
<dbReference type="InterPro" id="IPR051094">
    <property type="entry name" value="Diverse_Catalytic_Enzymes"/>
</dbReference>
<dbReference type="Proteomes" id="UP000823616">
    <property type="component" value="Unassembled WGS sequence"/>
</dbReference>
<feature type="domain" description="HD" evidence="2">
    <location>
        <begin position="82"/>
        <end position="236"/>
    </location>
</feature>
<evidence type="ECO:0000313" key="3">
    <source>
        <dbReference type="EMBL" id="MBO8449633.1"/>
    </source>
</evidence>
<reference evidence="3" key="2">
    <citation type="journal article" date="2021" name="PeerJ">
        <title>Extensive microbial diversity within the chicken gut microbiome revealed by metagenomics and culture.</title>
        <authorList>
            <person name="Gilroy R."/>
            <person name="Ravi A."/>
            <person name="Getino M."/>
            <person name="Pursley I."/>
            <person name="Horton D.L."/>
            <person name="Alikhan N.F."/>
            <person name="Baker D."/>
            <person name="Gharbi K."/>
            <person name="Hall N."/>
            <person name="Watson M."/>
            <person name="Adriaenssens E.M."/>
            <person name="Foster-Nyarko E."/>
            <person name="Jarju S."/>
            <person name="Secka A."/>
            <person name="Antonio M."/>
            <person name="Oren A."/>
            <person name="Chaudhuri R.R."/>
            <person name="La Ragione R."/>
            <person name="Hildebrand F."/>
            <person name="Pallen M.J."/>
        </authorList>
    </citation>
    <scope>NUCLEOTIDE SEQUENCE</scope>
    <source>
        <strain evidence="3">B3-4054</strain>
    </source>
</reference>
<gene>
    <name evidence="3" type="ORF">IAA96_00835</name>
</gene>
<accession>A0A9D9EMG3</accession>
<reference evidence="3" key="1">
    <citation type="submission" date="2020-10" db="EMBL/GenBank/DDBJ databases">
        <authorList>
            <person name="Gilroy R."/>
        </authorList>
    </citation>
    <scope>NUCLEOTIDE SEQUENCE</scope>
    <source>
        <strain evidence="3">B3-4054</strain>
    </source>
</reference>
<sequence>MKDSFAQERTPGSAAESGGAGNSAARGEEARRRQIPIYARNNDIRSEFERDYTRLLHCQAFRRLKHKTQVFFAPKNDHTCTRMEHVLHVESVAGTIARYLGLNDSLTSAIAIGHDIGHPPFGHHGEDCLNRILQEDGEQETGGKSAGGKKFWHERNSLFFADYIETLPDPQGNEKPLNLTYAVRDGLICHCGEIDQQGIRPRTEAGDLYRIKKPGSVQPYTWEGCVVKTADKIAYLGRDLEDARLYRILDIKAHRRLKEITGDCLRRTGKNGAGKTTVNTTVLINDLIVDLCRQSSPQDGLCFSPEYFQFVLELKKFSFQYIYSHWRLLEFQNYAAGVLRTIWHTLLKAYPFVKSGRAQQVLQPYPNLCGTFTEWLEKYTAYVPHVPGRPAAEDRARGKQDAGTAGNRRPVFDIADGRSYRKCVIEYISGMTDLFAIQVFGEIISF</sequence>
<evidence type="ECO:0000313" key="4">
    <source>
        <dbReference type="Proteomes" id="UP000823616"/>
    </source>
</evidence>
<dbReference type="SMART" id="SM00471">
    <property type="entry name" value="HDc"/>
    <property type="match status" value="1"/>
</dbReference>
<dbReference type="InterPro" id="IPR006674">
    <property type="entry name" value="HD_domain"/>
</dbReference>
<dbReference type="InterPro" id="IPR003607">
    <property type="entry name" value="HD/PDEase_dom"/>
</dbReference>